<dbReference type="Proteomes" id="UP000678281">
    <property type="component" value="Unassembled WGS sequence"/>
</dbReference>
<dbReference type="EMBL" id="JAGXTP010000001">
    <property type="protein sequence ID" value="MBS3848469.1"/>
    <property type="molecule type" value="Genomic_DNA"/>
</dbReference>
<protein>
    <submittedName>
        <fullName evidence="2">Nuclear transport factor 2 family protein</fullName>
    </submittedName>
</protein>
<gene>
    <name evidence="2" type="ORF">KD146_07120</name>
</gene>
<name>A0A942IDA4_9HYPH</name>
<reference evidence="2" key="1">
    <citation type="submission" date="2021-04" db="EMBL/GenBank/DDBJ databases">
        <title>Devosia litorisediminis sp. nov., isolated from a sand dune.</title>
        <authorList>
            <person name="Park S."/>
            <person name="Yoon J.-H."/>
        </authorList>
    </citation>
    <scope>NUCLEOTIDE SEQUENCE</scope>
    <source>
        <strain evidence="2">BSSL-BM10</strain>
    </source>
</reference>
<comment type="caution">
    <text evidence="2">The sequence shown here is derived from an EMBL/GenBank/DDBJ whole genome shotgun (WGS) entry which is preliminary data.</text>
</comment>
<accession>A0A942IDA4</accession>
<evidence type="ECO:0000313" key="3">
    <source>
        <dbReference type="Proteomes" id="UP000678281"/>
    </source>
</evidence>
<feature type="domain" description="SnoaL-like" evidence="1">
    <location>
        <begin position="7"/>
        <end position="123"/>
    </location>
</feature>
<dbReference type="Gene3D" id="3.10.450.50">
    <property type="match status" value="1"/>
</dbReference>
<dbReference type="SUPFAM" id="SSF54427">
    <property type="entry name" value="NTF2-like"/>
    <property type="match status" value="1"/>
</dbReference>
<evidence type="ECO:0000313" key="2">
    <source>
        <dbReference type="EMBL" id="MBS3848469.1"/>
    </source>
</evidence>
<dbReference type="AlphaFoldDB" id="A0A942IDA4"/>
<proteinExistence type="predicted"/>
<evidence type="ECO:0000259" key="1">
    <source>
        <dbReference type="Pfam" id="PF13474"/>
    </source>
</evidence>
<dbReference type="RefSeq" id="WP_212658015.1">
    <property type="nucleotide sequence ID" value="NZ_JAGXTP010000001.1"/>
</dbReference>
<organism evidence="2 3">
    <name type="scientific">Devosia litorisediminis</name>
    <dbReference type="NCBI Taxonomy" id="2829817"/>
    <lineage>
        <taxon>Bacteria</taxon>
        <taxon>Pseudomonadati</taxon>
        <taxon>Pseudomonadota</taxon>
        <taxon>Alphaproteobacteria</taxon>
        <taxon>Hyphomicrobiales</taxon>
        <taxon>Devosiaceae</taxon>
        <taxon>Devosia</taxon>
    </lineage>
</organism>
<keyword evidence="3" id="KW-1185">Reference proteome</keyword>
<dbReference type="InterPro" id="IPR037401">
    <property type="entry name" value="SnoaL-like"/>
</dbReference>
<sequence>MGAATPEALIAAYGEAINTHRFAVVAPLIAQDASFWFNDGSHLGIAAIRDAFEATWARLVDERYWLEDLIWIVKGQDIAACRYLFCYTAVVNGDVQSGAGRGTCIVERRLHGWVIVHEHLSALA</sequence>
<dbReference type="Pfam" id="PF13474">
    <property type="entry name" value="SnoaL_3"/>
    <property type="match status" value="1"/>
</dbReference>
<dbReference type="InterPro" id="IPR032710">
    <property type="entry name" value="NTF2-like_dom_sf"/>
</dbReference>